<dbReference type="EMBL" id="QRMN01000005">
    <property type="protein sequence ID" value="RHJ79832.1"/>
    <property type="molecule type" value="Genomic_DNA"/>
</dbReference>
<dbReference type="AlphaFoldDB" id="A0A173ZIH5"/>
<dbReference type="Proteomes" id="UP000462015">
    <property type="component" value="Unassembled WGS sequence"/>
</dbReference>
<evidence type="ECO:0000313" key="4">
    <source>
        <dbReference type="EMBL" id="KAB6563196.1"/>
    </source>
</evidence>
<evidence type="ECO:0000313" key="11">
    <source>
        <dbReference type="Proteomes" id="UP000433382"/>
    </source>
</evidence>
<dbReference type="EMBL" id="WCZM01000082">
    <property type="protein sequence ID" value="KAB3561365.1"/>
    <property type="molecule type" value="Genomic_DNA"/>
</dbReference>
<dbReference type="Pfam" id="PF07751">
    <property type="entry name" value="Abi_2"/>
    <property type="match status" value="1"/>
</dbReference>
<dbReference type="Proteomes" id="UP000283958">
    <property type="component" value="Unassembled WGS sequence"/>
</dbReference>
<dbReference type="EMBL" id="WDBI01000001">
    <property type="protein sequence ID" value="KAB6530381.1"/>
    <property type="molecule type" value="Genomic_DNA"/>
</dbReference>
<evidence type="ECO:0000313" key="8">
    <source>
        <dbReference type="Proteomes" id="UP000095333"/>
    </source>
</evidence>
<accession>A0A173ZIH5</accession>
<dbReference type="EMBL" id="RWHZ01000023">
    <property type="protein sequence ID" value="TSE48715.1"/>
    <property type="molecule type" value="Genomic_DNA"/>
</dbReference>
<dbReference type="EMBL" id="WDAY01000004">
    <property type="protein sequence ID" value="KAB6563196.1"/>
    <property type="molecule type" value="Genomic_DNA"/>
</dbReference>
<dbReference type="InterPro" id="IPR011664">
    <property type="entry name" value="Abi_system_AbiD/AbiF-like"/>
</dbReference>
<evidence type="ECO:0000313" key="2">
    <source>
        <dbReference type="EMBL" id="KAB3561365.1"/>
    </source>
</evidence>
<gene>
    <name evidence="6" type="ORF">DW105_03360</name>
    <name evidence="7" type="ORF">EH214_01998</name>
    <name evidence="1" type="ORF">ERS852457_00792</name>
    <name evidence="2" type="ORF">GAY01_23615</name>
    <name evidence="5" type="ORF">GAY12_00165</name>
    <name evidence="4" type="ORF">GAY79_03685</name>
    <name evidence="3" type="ORF">GAY98_01185</name>
</gene>
<evidence type="ECO:0000313" key="1">
    <source>
        <dbReference type="EMBL" id="CUN76031.1"/>
    </source>
</evidence>
<evidence type="ECO:0000313" key="13">
    <source>
        <dbReference type="Proteomes" id="UP000462015"/>
    </source>
</evidence>
<reference evidence="7 10" key="3">
    <citation type="journal article" date="2019" name="Nat. Commun.">
        <title>Gram positive-like bacteriocins with broad spectrum anti-Bacteroidales activity encoded on mobile elements of the human gut microbiota.</title>
        <authorList>
            <person name="Bechon N."/>
            <person name="Coyne M.J.Jr."/>
            <person name="Laclare-Mceneany V."/>
            <person name="Chatzidaki-Livanis M."/>
            <person name="Ghigo J.-M."/>
            <person name="Comstock L.E."/>
        </authorList>
    </citation>
    <scope>NUCLEOTIDE SEQUENCE [LARGE SCALE GENOMIC DNA]</scope>
    <source>
        <strain evidence="7 10">CL01T12C17</strain>
    </source>
</reference>
<reference evidence="11 12" key="4">
    <citation type="journal article" date="2019" name="Nat. Med.">
        <title>A library of human gut bacterial isolates paired with longitudinal multiomics data enables mechanistic microbiome research.</title>
        <authorList>
            <person name="Poyet M."/>
            <person name="Groussin M."/>
            <person name="Gibbons S.M."/>
            <person name="Avila-Pacheco J."/>
            <person name="Jiang X."/>
            <person name="Kearney S.M."/>
            <person name="Perrotta A.R."/>
            <person name="Berdy B."/>
            <person name="Zhao S."/>
            <person name="Lieberman T.D."/>
            <person name="Swanson P.K."/>
            <person name="Smith M."/>
            <person name="Roesemann S."/>
            <person name="Alexander J.E."/>
            <person name="Rich S.A."/>
            <person name="Livny J."/>
            <person name="Vlamakis H."/>
            <person name="Clish C."/>
            <person name="Bullock K."/>
            <person name="Deik A."/>
            <person name="Scott J."/>
            <person name="Pierce K.A."/>
            <person name="Xavier R.J."/>
            <person name="Alm E.J."/>
        </authorList>
    </citation>
    <scope>NUCLEOTIDE SEQUENCE [LARGE SCALE GENOMIC DNA]</scope>
    <source>
        <strain evidence="4 12">BIOML-A111</strain>
        <strain evidence="3 14">BIOML-A122</strain>
        <strain evidence="2 11">BIOML-A73</strain>
        <strain evidence="5 13">BIOML-A98</strain>
    </source>
</reference>
<dbReference type="Proteomes" id="UP000408523">
    <property type="component" value="Unassembled WGS sequence"/>
</dbReference>
<evidence type="ECO:0000313" key="5">
    <source>
        <dbReference type="EMBL" id="KAB6640985.1"/>
    </source>
</evidence>
<evidence type="ECO:0000313" key="7">
    <source>
        <dbReference type="EMBL" id="TSE48715.1"/>
    </source>
</evidence>
<proteinExistence type="predicted"/>
<sequence>MSETLGYSKRKSYICIARIRHASRRTAYQGGTFFIYTFMDYTNSPLEVPALIQTLKDRGLSITDDNKALAFLENVSYFRFRTYLRPMEQDTVMHQYKSGASFGKAVSLYLFDTRLRMLIFSAIQQIEVSLRAKIINHFSLSHGAFWFIQPELATDKHKFTENLSTLERELQRSKDEFIKEHCVKYGKEGYPPAWKILELVSFGCLTKLYFNFADTTIKKKIARSYGVPQHEMLESWMKAVNALRNACAHHERIWNRVMPVIPQLPATLRNTWITDKPQMANRFYAVFCCLIYWLNAIEPENTLVQDFKSLLQEFPNVDTTAMGFTTNWKEDPFWL</sequence>
<dbReference type="EMBL" id="CYZI01000002">
    <property type="protein sequence ID" value="CUN76031.1"/>
    <property type="molecule type" value="Genomic_DNA"/>
</dbReference>
<dbReference type="Proteomes" id="UP000095333">
    <property type="component" value="Unassembled WGS sequence"/>
</dbReference>
<name>A0A173ZIH5_PHOVU</name>
<dbReference type="Proteomes" id="UP000433382">
    <property type="component" value="Unassembled WGS sequence"/>
</dbReference>
<reference evidence="6 9" key="2">
    <citation type="submission" date="2018-08" db="EMBL/GenBank/DDBJ databases">
        <title>A genome reference for cultivated species of the human gut microbiota.</title>
        <authorList>
            <person name="Zou Y."/>
            <person name="Xue W."/>
            <person name="Luo G."/>
        </authorList>
    </citation>
    <scope>NUCLEOTIDE SEQUENCE [LARGE SCALE GENOMIC DNA]</scope>
    <source>
        <strain evidence="6 9">AM09-18</strain>
    </source>
</reference>
<evidence type="ECO:0000313" key="10">
    <source>
        <dbReference type="Proteomes" id="UP000408523"/>
    </source>
</evidence>
<dbReference type="EMBL" id="WDAL01000001">
    <property type="protein sequence ID" value="KAB6640985.1"/>
    <property type="molecule type" value="Genomic_DNA"/>
</dbReference>
<evidence type="ECO:0000313" key="12">
    <source>
        <dbReference type="Proteomes" id="UP000437431"/>
    </source>
</evidence>
<protein>
    <submittedName>
        <fullName evidence="1">Abi family protein</fullName>
    </submittedName>
    <submittedName>
        <fullName evidence="7">Abi-like protein</fullName>
    </submittedName>
</protein>
<evidence type="ECO:0000313" key="14">
    <source>
        <dbReference type="Proteomes" id="UP000469427"/>
    </source>
</evidence>
<dbReference type="Proteomes" id="UP000469427">
    <property type="component" value="Unassembled WGS sequence"/>
</dbReference>
<organism evidence="1 8">
    <name type="scientific">Phocaeicola vulgatus</name>
    <name type="common">Bacteroides vulgatus</name>
    <dbReference type="NCBI Taxonomy" id="821"/>
    <lineage>
        <taxon>Bacteria</taxon>
        <taxon>Pseudomonadati</taxon>
        <taxon>Bacteroidota</taxon>
        <taxon>Bacteroidia</taxon>
        <taxon>Bacteroidales</taxon>
        <taxon>Bacteroidaceae</taxon>
        <taxon>Phocaeicola</taxon>
    </lineage>
</organism>
<evidence type="ECO:0000313" key="6">
    <source>
        <dbReference type="EMBL" id="RHJ79832.1"/>
    </source>
</evidence>
<evidence type="ECO:0000313" key="9">
    <source>
        <dbReference type="Proteomes" id="UP000283958"/>
    </source>
</evidence>
<dbReference type="Proteomes" id="UP000437431">
    <property type="component" value="Unassembled WGS sequence"/>
</dbReference>
<evidence type="ECO:0000313" key="3">
    <source>
        <dbReference type="EMBL" id="KAB6530381.1"/>
    </source>
</evidence>
<reference evidence="1 8" key="1">
    <citation type="submission" date="2015-09" db="EMBL/GenBank/DDBJ databases">
        <authorList>
            <consortium name="Pathogen Informatics"/>
        </authorList>
    </citation>
    <scope>NUCLEOTIDE SEQUENCE [LARGE SCALE GENOMIC DNA]</scope>
    <source>
        <strain evidence="1 8">2789STDY5834842</strain>
    </source>
</reference>